<name>A0ABV7KY42_9PROT</name>
<dbReference type="RefSeq" id="WP_379899492.1">
    <property type="nucleotide sequence ID" value="NZ_JBHRTR010000022.1"/>
</dbReference>
<protein>
    <recommendedName>
        <fullName evidence="3">Phage tail protein</fullName>
    </recommendedName>
</protein>
<comment type="caution">
    <text evidence="1">The sequence shown here is derived from an EMBL/GenBank/DDBJ whole genome shotgun (WGS) entry which is preliminary data.</text>
</comment>
<evidence type="ECO:0000313" key="2">
    <source>
        <dbReference type="Proteomes" id="UP001595528"/>
    </source>
</evidence>
<reference evidence="2" key="1">
    <citation type="journal article" date="2019" name="Int. J. Syst. Evol. Microbiol.">
        <title>The Global Catalogue of Microorganisms (GCM) 10K type strain sequencing project: providing services to taxonomists for standard genome sequencing and annotation.</title>
        <authorList>
            <consortium name="The Broad Institute Genomics Platform"/>
            <consortium name="The Broad Institute Genome Sequencing Center for Infectious Disease"/>
            <person name="Wu L."/>
            <person name="Ma J."/>
        </authorList>
    </citation>
    <scope>NUCLEOTIDE SEQUENCE [LARGE SCALE GENOMIC DNA]</scope>
    <source>
        <strain evidence="2">KCTC 42964</strain>
    </source>
</reference>
<dbReference type="EMBL" id="JBHRTR010000022">
    <property type="protein sequence ID" value="MFC3227326.1"/>
    <property type="molecule type" value="Genomic_DNA"/>
</dbReference>
<evidence type="ECO:0000313" key="1">
    <source>
        <dbReference type="EMBL" id="MFC3227326.1"/>
    </source>
</evidence>
<sequence>MTQFRRLAILDVETRGGEAVRIEGLRIGFDILKTRTTTTNTATIEAWNLNADTRARILERNAYCTLSAGYEDDTGPGVLFVGRAQAIVHERASPAIITRIECQDGVQELREIRVTLSYAAGTSLRQVLAGLAAKLSLPFRPLGAVTGEYPNGYAYAGPIRDALDQVCRRGNLEWSIQNQELQVIPRRGSTARTAFLISPQTGLVRSPERINYIEGFLDGDAVPAAFVDDSSKAQKRQIRRETRRGDEPALRITALLQPDAIPGDRIVLESADVSGAFLIDSVRHVGDTRGRPWYSELELMDNAD</sequence>
<organism evidence="1 2">
    <name type="scientific">Marinibaculum pumilum</name>
    <dbReference type="NCBI Taxonomy" id="1766165"/>
    <lineage>
        <taxon>Bacteria</taxon>
        <taxon>Pseudomonadati</taxon>
        <taxon>Pseudomonadota</taxon>
        <taxon>Alphaproteobacteria</taxon>
        <taxon>Rhodospirillales</taxon>
        <taxon>Rhodospirillaceae</taxon>
        <taxon>Marinibaculum</taxon>
    </lineage>
</organism>
<accession>A0ABV7KY42</accession>
<gene>
    <name evidence="1" type="ORF">ACFOGJ_08805</name>
</gene>
<keyword evidence="2" id="KW-1185">Reference proteome</keyword>
<dbReference type="Proteomes" id="UP001595528">
    <property type="component" value="Unassembled WGS sequence"/>
</dbReference>
<evidence type="ECO:0008006" key="3">
    <source>
        <dbReference type="Google" id="ProtNLM"/>
    </source>
</evidence>
<proteinExistence type="predicted"/>